<evidence type="ECO:0000256" key="8">
    <source>
        <dbReference type="SAM" id="Phobius"/>
    </source>
</evidence>
<keyword evidence="7" id="KW-0175">Coiled coil</keyword>
<dbReference type="Proteomes" id="UP000001520">
    <property type="component" value="Chromosome"/>
</dbReference>
<evidence type="ECO:0000256" key="5">
    <source>
        <dbReference type="ARBA" id="ARBA00023136"/>
    </source>
</evidence>
<dbReference type="Pfam" id="PF04977">
    <property type="entry name" value="DivIC"/>
    <property type="match status" value="1"/>
</dbReference>
<evidence type="ECO:0000256" key="1">
    <source>
        <dbReference type="ARBA" id="ARBA00022475"/>
    </source>
</evidence>
<name>D3PD85_DEFDS</name>
<keyword evidence="3 8" id="KW-0812">Transmembrane</keyword>
<feature type="coiled-coil region" evidence="7">
    <location>
        <begin position="36"/>
        <end position="70"/>
    </location>
</feature>
<dbReference type="OrthoDB" id="9806797at2"/>
<keyword evidence="10" id="KW-1185">Reference proteome</keyword>
<feature type="transmembrane region" description="Helical" evidence="8">
    <location>
        <begin position="6"/>
        <end position="27"/>
    </location>
</feature>
<reference evidence="9 10" key="1">
    <citation type="journal article" date="2010" name="DNA Res.">
        <title>Bacterial lifestyle in a deep-sea hydrothermal vent chimney revealed by the genome sequence of the thermophilic bacterium Deferribacter desulfuricans SSM1.</title>
        <authorList>
            <person name="Takaki Y."/>
            <person name="Shimamura S."/>
            <person name="Nakagawa S."/>
            <person name="Fukuhara Y."/>
            <person name="Horikawa H."/>
            <person name="Ankai A."/>
            <person name="Harada T."/>
            <person name="Hosoyama A."/>
            <person name="Oguchi A."/>
            <person name="Fukui S."/>
            <person name="Fujita N."/>
            <person name="Takami H."/>
            <person name="Takai K."/>
        </authorList>
    </citation>
    <scope>NUCLEOTIDE SEQUENCE [LARGE SCALE GENOMIC DNA]</scope>
    <source>
        <strain evidence="10">DSM 14783 / JCM 11476 / NBRC 101012 / SSM1</strain>
    </source>
</reference>
<dbReference type="EMBL" id="AP011529">
    <property type="protein sequence ID" value="BAI80558.1"/>
    <property type="molecule type" value="Genomic_DNA"/>
</dbReference>
<protein>
    <submittedName>
        <fullName evidence="9">Cell division protein FtsB</fullName>
    </submittedName>
</protein>
<evidence type="ECO:0000256" key="7">
    <source>
        <dbReference type="SAM" id="Coils"/>
    </source>
</evidence>
<dbReference type="STRING" id="639282.DEFDS_1089"/>
<organism evidence="9 10">
    <name type="scientific">Deferribacter desulfuricans (strain DSM 14783 / JCM 11476 / NBRC 101012 / SSM1)</name>
    <dbReference type="NCBI Taxonomy" id="639282"/>
    <lineage>
        <taxon>Bacteria</taxon>
        <taxon>Pseudomonadati</taxon>
        <taxon>Deferribacterota</taxon>
        <taxon>Deferribacteres</taxon>
        <taxon>Deferribacterales</taxon>
        <taxon>Deferribacteraceae</taxon>
        <taxon>Deferribacter</taxon>
    </lineage>
</organism>
<evidence type="ECO:0000256" key="3">
    <source>
        <dbReference type="ARBA" id="ARBA00022692"/>
    </source>
</evidence>
<accession>D3PD85</accession>
<dbReference type="HOGENOM" id="CLU_134863_1_2_0"/>
<dbReference type="GO" id="GO:0030428">
    <property type="term" value="C:cell septum"/>
    <property type="evidence" value="ECO:0007669"/>
    <property type="project" value="TreeGrafter"/>
</dbReference>
<keyword evidence="5 8" id="KW-0472">Membrane</keyword>
<gene>
    <name evidence="9" type="primary">ftsB</name>
    <name evidence="9" type="ordered locus">DEFDS_1089</name>
</gene>
<dbReference type="InterPro" id="IPR007060">
    <property type="entry name" value="FtsL/DivIC"/>
</dbReference>
<proteinExistence type="predicted"/>
<sequence>MIRQNLILIAFIIFLIAYLIFGDYGILSYIRLVKIKHNYEQQIVEMDKKIKELKKEVEFLQKDKDYLEMIIRKELNLKKPNEDLFILDDNISDKK</sequence>
<keyword evidence="6" id="KW-0131">Cell cycle</keyword>
<dbReference type="PANTHER" id="PTHR37485:SF1">
    <property type="entry name" value="CELL DIVISION PROTEIN FTSB"/>
    <property type="match status" value="1"/>
</dbReference>
<evidence type="ECO:0000256" key="2">
    <source>
        <dbReference type="ARBA" id="ARBA00022618"/>
    </source>
</evidence>
<dbReference type="InterPro" id="IPR023081">
    <property type="entry name" value="Cell_div_FtsB"/>
</dbReference>
<evidence type="ECO:0000256" key="4">
    <source>
        <dbReference type="ARBA" id="ARBA00022989"/>
    </source>
</evidence>
<dbReference type="RefSeq" id="WP_013007805.1">
    <property type="nucleotide sequence ID" value="NC_013939.1"/>
</dbReference>
<keyword evidence="1" id="KW-1003">Cell membrane</keyword>
<dbReference type="KEGG" id="ddf:DEFDS_1089"/>
<evidence type="ECO:0000313" key="10">
    <source>
        <dbReference type="Proteomes" id="UP000001520"/>
    </source>
</evidence>
<keyword evidence="4 8" id="KW-1133">Transmembrane helix</keyword>
<evidence type="ECO:0000256" key="6">
    <source>
        <dbReference type="ARBA" id="ARBA00023306"/>
    </source>
</evidence>
<dbReference type="eggNOG" id="COG2919">
    <property type="taxonomic scope" value="Bacteria"/>
</dbReference>
<dbReference type="AlphaFoldDB" id="D3PD85"/>
<dbReference type="PANTHER" id="PTHR37485">
    <property type="entry name" value="CELL DIVISION PROTEIN FTSB"/>
    <property type="match status" value="1"/>
</dbReference>
<keyword evidence="2 9" id="KW-0132">Cell division</keyword>
<dbReference type="GO" id="GO:0043093">
    <property type="term" value="P:FtsZ-dependent cytokinesis"/>
    <property type="evidence" value="ECO:0007669"/>
    <property type="project" value="TreeGrafter"/>
</dbReference>
<evidence type="ECO:0000313" key="9">
    <source>
        <dbReference type="EMBL" id="BAI80558.1"/>
    </source>
</evidence>